<dbReference type="AlphaFoldDB" id="A0A5D0TUX2"/>
<dbReference type="Proteomes" id="UP000322634">
    <property type="component" value="Unassembled WGS sequence"/>
</dbReference>
<feature type="transmembrane region" description="Helical" evidence="1">
    <location>
        <begin position="27"/>
        <end position="49"/>
    </location>
</feature>
<keyword evidence="1" id="KW-0472">Membrane</keyword>
<dbReference type="OrthoDB" id="3479165at2"/>
<proteinExistence type="predicted"/>
<evidence type="ECO:0000313" key="2">
    <source>
        <dbReference type="EMBL" id="TYC09514.1"/>
    </source>
</evidence>
<evidence type="ECO:0008006" key="4">
    <source>
        <dbReference type="Google" id="ProtNLM"/>
    </source>
</evidence>
<evidence type="ECO:0000313" key="3">
    <source>
        <dbReference type="Proteomes" id="UP000322634"/>
    </source>
</evidence>
<gene>
    <name evidence="2" type="ORF">FXF65_35370</name>
</gene>
<dbReference type="RefSeq" id="WP_148354406.1">
    <property type="nucleotide sequence ID" value="NZ_JBHSBF010000024.1"/>
</dbReference>
<keyword evidence="1" id="KW-0812">Transmembrane</keyword>
<organism evidence="2 3">
    <name type="scientific">Actinomadura syzygii</name>
    <dbReference type="NCBI Taxonomy" id="1427538"/>
    <lineage>
        <taxon>Bacteria</taxon>
        <taxon>Bacillati</taxon>
        <taxon>Actinomycetota</taxon>
        <taxon>Actinomycetes</taxon>
        <taxon>Streptosporangiales</taxon>
        <taxon>Thermomonosporaceae</taxon>
        <taxon>Actinomadura</taxon>
    </lineage>
</organism>
<keyword evidence="3" id="KW-1185">Reference proteome</keyword>
<dbReference type="EMBL" id="VSFF01000014">
    <property type="protein sequence ID" value="TYC09514.1"/>
    <property type="molecule type" value="Genomic_DNA"/>
</dbReference>
<name>A0A5D0TUX2_9ACTN</name>
<accession>A0A5D0TUX2</accession>
<keyword evidence="1" id="KW-1133">Transmembrane helix</keyword>
<reference evidence="2 3" key="1">
    <citation type="submission" date="2019-08" db="EMBL/GenBank/DDBJ databases">
        <title>Actinomadura sp. nov. CYP1-5 isolated from mountain soil.</title>
        <authorList>
            <person name="Songsumanus A."/>
            <person name="Kuncharoen N."/>
            <person name="Kudo T."/>
            <person name="Yuki M."/>
            <person name="Igarashi Y."/>
            <person name="Tanasupawat S."/>
        </authorList>
    </citation>
    <scope>NUCLEOTIDE SEQUENCE [LARGE SCALE GENOMIC DNA]</scope>
    <source>
        <strain evidence="2 3">GKU157</strain>
    </source>
</reference>
<comment type="caution">
    <text evidence="2">The sequence shown here is derived from an EMBL/GenBank/DDBJ whole genome shotgun (WGS) entry which is preliminary data.</text>
</comment>
<protein>
    <recommendedName>
        <fullName evidence="4">DUF3558 domain-containing protein</fullName>
    </recommendedName>
</protein>
<sequence length="250" mass="25564">MSGSHRSGEYRTGSHRVVRERRGGRRLAAILGVVGVGVGICVLAVYAVLSGVGASGGDDAGRVVGSGATEHTPTAKGERTAVPDSCAIVGQGLVDRLAPKAERTEADNYQGDDHQNQCVWGAYAGAGKRQLTVELRAITDTGGGARTPTDAARATFASERTADESGKGLLAGQELADKTRLSGVGDEGYVVYSVDDKQGSGEAIGNVRAGNVLITIHYSGSDRGDPLSSRAATDGAVEVAKAALRGLDQS</sequence>
<evidence type="ECO:0000256" key="1">
    <source>
        <dbReference type="SAM" id="Phobius"/>
    </source>
</evidence>